<name>A0ABS7K8Z5_9BACI</name>
<evidence type="ECO:0000256" key="1">
    <source>
        <dbReference type="SAM" id="Phobius"/>
    </source>
</evidence>
<keyword evidence="1" id="KW-0812">Transmembrane</keyword>
<dbReference type="Proteomes" id="UP000769780">
    <property type="component" value="Unassembled WGS sequence"/>
</dbReference>
<comment type="caution">
    <text evidence="2">The sequence shown here is derived from an EMBL/GenBank/DDBJ whole genome shotgun (WGS) entry which is preliminary data.</text>
</comment>
<proteinExistence type="predicted"/>
<organism evidence="2 3">
    <name type="scientific">Mesobacillus maritimus</name>
    <dbReference type="NCBI Taxonomy" id="1643336"/>
    <lineage>
        <taxon>Bacteria</taxon>
        <taxon>Bacillati</taxon>
        <taxon>Bacillota</taxon>
        <taxon>Bacilli</taxon>
        <taxon>Bacillales</taxon>
        <taxon>Bacillaceae</taxon>
        <taxon>Mesobacillus</taxon>
    </lineage>
</organism>
<accession>A0ABS7K8Z5</accession>
<dbReference type="InterPro" id="IPR006938">
    <property type="entry name" value="DUF624"/>
</dbReference>
<reference evidence="2 3" key="1">
    <citation type="submission" date="2020-07" db="EMBL/GenBank/DDBJ databases">
        <title>Fungal Genomes of the International Space Station.</title>
        <authorList>
            <person name="Seuylemezian A."/>
            <person name="Singh N.K."/>
            <person name="Wood J."/>
            <person name="Venkateswaran K."/>
        </authorList>
    </citation>
    <scope>NUCLEOTIDE SEQUENCE [LARGE SCALE GENOMIC DNA]</scope>
    <source>
        <strain evidence="2 3">PL-B2</strain>
    </source>
</reference>
<dbReference type="RefSeq" id="WP_221874964.1">
    <property type="nucleotide sequence ID" value="NZ_JACWFH010000027.1"/>
</dbReference>
<keyword evidence="3" id="KW-1185">Reference proteome</keyword>
<protein>
    <submittedName>
        <fullName evidence="2">YesL family protein</fullName>
    </submittedName>
</protein>
<sequence length="204" mass="23285">MNGLMKGFYGFTEWVTRLAYVNFLWVFFTLTGLVLFGFFPATVAMFAVVRKWVRKETDVPVFTLFWKTYKADFLKSNLLGLIISFAGFVLYFNFTVIEAAVVPAFKWLYIPYVMITVIYILTLLYIFPVFVHFNMKIKEVVKNAFILMAVSPLVTCSMVVLTGALCFLFLQFPGVIPFFSGSLIAILLMFLSNNLLQKISVAEG</sequence>
<gene>
    <name evidence="2" type="ORF">H0185_18420</name>
</gene>
<feature type="transmembrane region" description="Helical" evidence="1">
    <location>
        <begin position="78"/>
        <end position="97"/>
    </location>
</feature>
<feature type="transmembrane region" description="Helical" evidence="1">
    <location>
        <begin position="109"/>
        <end position="133"/>
    </location>
</feature>
<feature type="transmembrane region" description="Helical" evidence="1">
    <location>
        <begin position="145"/>
        <end position="170"/>
    </location>
</feature>
<evidence type="ECO:0000313" key="3">
    <source>
        <dbReference type="Proteomes" id="UP000769780"/>
    </source>
</evidence>
<dbReference type="EMBL" id="JACWFH010000027">
    <property type="protein sequence ID" value="MBY0098743.1"/>
    <property type="molecule type" value="Genomic_DNA"/>
</dbReference>
<dbReference type="Pfam" id="PF04854">
    <property type="entry name" value="DUF624"/>
    <property type="match status" value="1"/>
</dbReference>
<keyword evidence="1" id="KW-1133">Transmembrane helix</keyword>
<feature type="transmembrane region" description="Helical" evidence="1">
    <location>
        <begin position="176"/>
        <end position="196"/>
    </location>
</feature>
<evidence type="ECO:0000313" key="2">
    <source>
        <dbReference type="EMBL" id="MBY0098743.1"/>
    </source>
</evidence>
<keyword evidence="1" id="KW-0472">Membrane</keyword>
<feature type="transmembrane region" description="Helical" evidence="1">
    <location>
        <begin position="20"/>
        <end position="49"/>
    </location>
</feature>